<name>A0ABD3NPX3_9STRA</name>
<proteinExistence type="predicted"/>
<dbReference type="InterPro" id="IPR015797">
    <property type="entry name" value="NUDIX_hydrolase-like_dom_sf"/>
</dbReference>
<keyword evidence="3" id="KW-1185">Reference proteome</keyword>
<comment type="caution">
    <text evidence="2">The sequence shown here is derived from an EMBL/GenBank/DDBJ whole genome shotgun (WGS) entry which is preliminary data.</text>
</comment>
<dbReference type="Pfam" id="PF00293">
    <property type="entry name" value="NUDIX"/>
    <property type="match status" value="1"/>
</dbReference>
<dbReference type="AlphaFoldDB" id="A0ABD3NPX3"/>
<gene>
    <name evidence="2" type="ORF">HJC23_005512</name>
</gene>
<evidence type="ECO:0000259" key="1">
    <source>
        <dbReference type="PROSITE" id="PS51462"/>
    </source>
</evidence>
<dbReference type="SUPFAM" id="SSF55811">
    <property type="entry name" value="Nudix"/>
    <property type="match status" value="1"/>
</dbReference>
<dbReference type="Proteomes" id="UP001516023">
    <property type="component" value="Unassembled WGS sequence"/>
</dbReference>
<dbReference type="CDD" id="cd04692">
    <property type="entry name" value="NUDIX_Hydrolase"/>
    <property type="match status" value="1"/>
</dbReference>
<dbReference type="InterPro" id="IPR000086">
    <property type="entry name" value="NUDIX_hydrolase_dom"/>
</dbReference>
<protein>
    <recommendedName>
        <fullName evidence="1">Nudix hydrolase domain-containing protein</fullName>
    </recommendedName>
</protein>
<dbReference type="Gene3D" id="3.90.79.10">
    <property type="entry name" value="Nucleoside Triphosphate Pyrophosphohydrolase"/>
    <property type="match status" value="1"/>
</dbReference>
<evidence type="ECO:0000313" key="3">
    <source>
        <dbReference type="Proteomes" id="UP001516023"/>
    </source>
</evidence>
<sequence>MSSSDTNNPHALDEAQNPDELFEIMNPPSVNFDPYSDRPISTNSFSTRADAHQRCLWHCSVHIWIIKSPSSILLQRRSMKKDTFPGRWDISSAGHIEAGKSPLDAAYCEIAEELGIDLRAMGEDDKHKMWNGGLRHAFIIPAEQAPIGGCNAFEFVYFLILSNDSSPKLSLGTEEVMDVSWMDAWEVIQALRSRNDEFAPRTKDYIDAMEKCIQTFFNKEREV</sequence>
<feature type="domain" description="Nudix hydrolase" evidence="1">
    <location>
        <begin position="56"/>
        <end position="204"/>
    </location>
</feature>
<reference evidence="2 3" key="1">
    <citation type="journal article" date="2020" name="G3 (Bethesda)">
        <title>Improved Reference Genome for Cyclotella cryptica CCMP332, a Model for Cell Wall Morphogenesis, Salinity Adaptation, and Lipid Production in Diatoms (Bacillariophyta).</title>
        <authorList>
            <person name="Roberts W.R."/>
            <person name="Downey K.M."/>
            <person name="Ruck E.C."/>
            <person name="Traller J.C."/>
            <person name="Alverson A.J."/>
        </authorList>
    </citation>
    <scope>NUCLEOTIDE SEQUENCE [LARGE SCALE GENOMIC DNA]</scope>
    <source>
        <strain evidence="2 3">CCMP332</strain>
    </source>
</reference>
<dbReference type="PROSITE" id="PS51462">
    <property type="entry name" value="NUDIX"/>
    <property type="match status" value="1"/>
</dbReference>
<dbReference type="EMBL" id="JABMIG020000448">
    <property type="protein sequence ID" value="KAL3777646.1"/>
    <property type="molecule type" value="Genomic_DNA"/>
</dbReference>
<dbReference type="PANTHER" id="PTHR10885">
    <property type="entry name" value="ISOPENTENYL-DIPHOSPHATE DELTA-ISOMERASE"/>
    <property type="match status" value="1"/>
</dbReference>
<dbReference type="PANTHER" id="PTHR10885:SF20">
    <property type="entry name" value="NUDIX HYDROLASE DOMAIN-CONTAINING PROTEIN"/>
    <property type="match status" value="1"/>
</dbReference>
<evidence type="ECO:0000313" key="2">
    <source>
        <dbReference type="EMBL" id="KAL3777646.1"/>
    </source>
</evidence>
<accession>A0ABD3NPX3</accession>
<organism evidence="2 3">
    <name type="scientific">Cyclotella cryptica</name>
    <dbReference type="NCBI Taxonomy" id="29204"/>
    <lineage>
        <taxon>Eukaryota</taxon>
        <taxon>Sar</taxon>
        <taxon>Stramenopiles</taxon>
        <taxon>Ochrophyta</taxon>
        <taxon>Bacillariophyta</taxon>
        <taxon>Coscinodiscophyceae</taxon>
        <taxon>Thalassiosirophycidae</taxon>
        <taxon>Stephanodiscales</taxon>
        <taxon>Stephanodiscaceae</taxon>
        <taxon>Cyclotella</taxon>
    </lineage>
</organism>